<dbReference type="AlphaFoldDB" id="A0A0F4LX46"/>
<feature type="transmembrane region" description="Helical" evidence="6">
    <location>
        <begin position="12"/>
        <end position="36"/>
    </location>
</feature>
<evidence type="ECO:0000313" key="9">
    <source>
        <dbReference type="Proteomes" id="UP000033558"/>
    </source>
</evidence>
<dbReference type="PATRIC" id="fig|1218492.5.peg.132"/>
<evidence type="ECO:0000256" key="1">
    <source>
        <dbReference type="ARBA" id="ARBA00004141"/>
    </source>
</evidence>
<feature type="transmembrane region" description="Helical" evidence="6">
    <location>
        <begin position="82"/>
        <end position="106"/>
    </location>
</feature>
<keyword evidence="4 6" id="KW-1133">Transmembrane helix</keyword>
<gene>
    <name evidence="8" type="ORF">JG30_00210</name>
</gene>
<evidence type="ECO:0000256" key="4">
    <source>
        <dbReference type="ARBA" id="ARBA00022989"/>
    </source>
</evidence>
<evidence type="ECO:0000313" key="8">
    <source>
        <dbReference type="EMBL" id="KJY63342.1"/>
    </source>
</evidence>
<keyword evidence="9" id="KW-1185">Reference proteome</keyword>
<dbReference type="RefSeq" id="WP_046315111.1">
    <property type="nucleotide sequence ID" value="NZ_JBHSZT010000003.1"/>
</dbReference>
<dbReference type="GO" id="GO:0000271">
    <property type="term" value="P:polysaccharide biosynthetic process"/>
    <property type="evidence" value="ECO:0007669"/>
    <property type="project" value="InterPro"/>
</dbReference>
<protein>
    <submittedName>
        <fullName evidence="8">Teichoic acid glycosylation protein</fullName>
    </submittedName>
</protein>
<evidence type="ECO:0000256" key="5">
    <source>
        <dbReference type="ARBA" id="ARBA00023136"/>
    </source>
</evidence>
<keyword evidence="3 6" id="KW-0812">Transmembrane</keyword>
<name>A0A0F4LX46_9LACO</name>
<evidence type="ECO:0000256" key="2">
    <source>
        <dbReference type="ARBA" id="ARBA00009399"/>
    </source>
</evidence>
<dbReference type="GO" id="GO:0005886">
    <property type="term" value="C:plasma membrane"/>
    <property type="evidence" value="ECO:0007669"/>
    <property type="project" value="TreeGrafter"/>
</dbReference>
<dbReference type="InterPro" id="IPR007267">
    <property type="entry name" value="GtrA_DPMS_TM"/>
</dbReference>
<dbReference type="Proteomes" id="UP000033558">
    <property type="component" value="Unassembled WGS sequence"/>
</dbReference>
<evidence type="ECO:0000259" key="7">
    <source>
        <dbReference type="Pfam" id="PF04138"/>
    </source>
</evidence>
<dbReference type="EMBL" id="JXJQ01000001">
    <property type="protein sequence ID" value="KJY63342.1"/>
    <property type="molecule type" value="Genomic_DNA"/>
</dbReference>
<reference evidence="8 9" key="1">
    <citation type="submission" date="2015-01" db="EMBL/GenBank/DDBJ databases">
        <title>Comparative genomics of the lactic acid bacteria isolated from the honey bee gut.</title>
        <authorList>
            <person name="Ellegaard K.M."/>
            <person name="Tamarit D."/>
            <person name="Javelind E."/>
            <person name="Olofsson T."/>
            <person name="Andersson S.G."/>
            <person name="Vasquez A."/>
        </authorList>
    </citation>
    <scope>NUCLEOTIDE SEQUENCE [LARGE SCALE GENOMIC DNA]</scope>
    <source>
        <strain evidence="8 9">Bin4</strain>
    </source>
</reference>
<dbReference type="PANTHER" id="PTHR38459">
    <property type="entry name" value="PROPHAGE BACTOPRENOL-LINKED GLUCOSE TRANSLOCASE HOMOLOG"/>
    <property type="match status" value="1"/>
</dbReference>
<keyword evidence="5 6" id="KW-0472">Membrane</keyword>
<organism evidence="8 9">
    <name type="scientific">Bombilactobacillus mellifer</name>
    <dbReference type="NCBI Taxonomy" id="1218492"/>
    <lineage>
        <taxon>Bacteria</taxon>
        <taxon>Bacillati</taxon>
        <taxon>Bacillota</taxon>
        <taxon>Bacilli</taxon>
        <taxon>Lactobacillales</taxon>
        <taxon>Lactobacillaceae</taxon>
        <taxon>Bombilactobacillus</taxon>
    </lineage>
</organism>
<feature type="transmembrane region" description="Helical" evidence="6">
    <location>
        <begin position="112"/>
        <end position="129"/>
    </location>
</feature>
<comment type="subcellular location">
    <subcellularLocation>
        <location evidence="1">Membrane</location>
        <topology evidence="1">Multi-pass membrane protein</topology>
    </subcellularLocation>
</comment>
<feature type="domain" description="GtrA/DPMS transmembrane" evidence="7">
    <location>
        <begin position="17"/>
        <end position="135"/>
    </location>
</feature>
<dbReference type="STRING" id="1218492.JG30_00210"/>
<dbReference type="Pfam" id="PF04138">
    <property type="entry name" value="GtrA_DPMS_TM"/>
    <property type="match status" value="1"/>
</dbReference>
<dbReference type="HOGENOM" id="CLU_083873_1_1_9"/>
<evidence type="ECO:0000256" key="6">
    <source>
        <dbReference type="SAM" id="Phobius"/>
    </source>
</evidence>
<feature type="transmembrane region" description="Helical" evidence="6">
    <location>
        <begin position="42"/>
        <end position="61"/>
    </location>
</feature>
<comment type="similarity">
    <text evidence="2">Belongs to the GtrA family.</text>
</comment>
<evidence type="ECO:0000256" key="3">
    <source>
        <dbReference type="ARBA" id="ARBA00022692"/>
    </source>
</evidence>
<sequence>MQLIRKWLKAYWTIWSYLFFGGLTTLINLVVFYSLYTWTHWVGYQVATFWAWLLSVIFAYVTNKLFVFNSHQTSSQGVWRELGSFFFFRILSYLLDVVVVAIGIGYLHGNSFFVKIIDNILVVIANYLFSKIFIFKQK</sequence>
<accession>A0A0F4LX46</accession>
<dbReference type="PANTHER" id="PTHR38459:SF5">
    <property type="entry name" value="CELL WALL TEICHOIC ACID GLYCOSYLATION PROTEIN GTCA"/>
    <property type="match status" value="1"/>
</dbReference>
<proteinExistence type="inferred from homology"/>
<dbReference type="InterPro" id="IPR051401">
    <property type="entry name" value="GtrA_CellWall_Glycosyl"/>
</dbReference>
<dbReference type="OrthoDB" id="361483at2"/>
<comment type="caution">
    <text evidence="8">The sequence shown here is derived from an EMBL/GenBank/DDBJ whole genome shotgun (WGS) entry which is preliminary data.</text>
</comment>